<comment type="caution">
    <text evidence="1">The sequence shown here is derived from an EMBL/GenBank/DDBJ whole genome shotgun (WGS) entry which is preliminary data.</text>
</comment>
<dbReference type="AlphaFoldDB" id="A0A2V1ISW0"/>
<organism evidence="1 2">
    <name type="scientific">Paramuribaculum intestinale</name>
    <dbReference type="NCBI Taxonomy" id="2094151"/>
    <lineage>
        <taxon>Bacteria</taxon>
        <taxon>Pseudomonadati</taxon>
        <taxon>Bacteroidota</taxon>
        <taxon>Bacteroidia</taxon>
        <taxon>Bacteroidales</taxon>
        <taxon>Muribaculaceae</taxon>
        <taxon>Paramuribaculum</taxon>
    </lineage>
</organism>
<protein>
    <submittedName>
        <fullName evidence="1">Uncharacterized protein</fullName>
    </submittedName>
</protein>
<reference evidence="2" key="1">
    <citation type="submission" date="2018-02" db="EMBL/GenBank/DDBJ databases">
        <authorList>
            <person name="Clavel T."/>
            <person name="Strowig T."/>
        </authorList>
    </citation>
    <scope>NUCLEOTIDE SEQUENCE [LARGE SCALE GENOMIC DNA]</scope>
    <source>
        <strain evidence="2">DSM 100764</strain>
    </source>
</reference>
<name>A0A2V1ISW0_9BACT</name>
<dbReference type="EMBL" id="PUBV01000061">
    <property type="protein sequence ID" value="PWB05753.1"/>
    <property type="molecule type" value="Genomic_DNA"/>
</dbReference>
<keyword evidence="2" id="KW-1185">Reference proteome</keyword>
<evidence type="ECO:0000313" key="1">
    <source>
        <dbReference type="EMBL" id="PWB05753.1"/>
    </source>
</evidence>
<proteinExistence type="predicted"/>
<dbReference type="RefSeq" id="WP_107037046.1">
    <property type="nucleotide sequence ID" value="NZ_CP098825.1"/>
</dbReference>
<sequence length="141" mass="16437">MAKKKKHKPQPPTEYVEVEVNHGMFEDYLQYGPQYDTVNECPIFEGETEFVARQSFKKQPKDVKELLKDIMVNFVTDYWQTCRQIPVDGDLKQLRKNALDALLHDLRIYLKDDKEVTQFLNGCVATTINRLLKAEKASNNV</sequence>
<evidence type="ECO:0000313" key="2">
    <source>
        <dbReference type="Proteomes" id="UP000244925"/>
    </source>
</evidence>
<dbReference type="Proteomes" id="UP000244925">
    <property type="component" value="Unassembled WGS sequence"/>
</dbReference>
<dbReference type="GeneID" id="93423662"/>
<accession>A0A2V1ISW0</accession>
<gene>
    <name evidence="1" type="ORF">C5O25_12510</name>
</gene>